<dbReference type="Proteomes" id="UP001056120">
    <property type="component" value="Linkage Group LG29"/>
</dbReference>
<name>A0ACB8XWY5_9ASTR</name>
<accession>A0ACB8XWY5</accession>
<proteinExistence type="predicted"/>
<reference evidence="2" key="1">
    <citation type="journal article" date="2022" name="Mol. Ecol. Resour.">
        <title>The genomes of chicory, endive, great burdock and yacon provide insights into Asteraceae palaeo-polyploidization history and plant inulin production.</title>
        <authorList>
            <person name="Fan W."/>
            <person name="Wang S."/>
            <person name="Wang H."/>
            <person name="Wang A."/>
            <person name="Jiang F."/>
            <person name="Liu H."/>
            <person name="Zhao H."/>
            <person name="Xu D."/>
            <person name="Zhang Y."/>
        </authorList>
    </citation>
    <scope>NUCLEOTIDE SEQUENCE [LARGE SCALE GENOMIC DNA]</scope>
    <source>
        <strain evidence="2">cv. Yunnan</strain>
    </source>
</reference>
<keyword evidence="2" id="KW-1185">Reference proteome</keyword>
<protein>
    <submittedName>
        <fullName evidence="1">Uncharacterized protein</fullName>
    </submittedName>
</protein>
<organism evidence="1 2">
    <name type="scientific">Smallanthus sonchifolius</name>
    <dbReference type="NCBI Taxonomy" id="185202"/>
    <lineage>
        <taxon>Eukaryota</taxon>
        <taxon>Viridiplantae</taxon>
        <taxon>Streptophyta</taxon>
        <taxon>Embryophyta</taxon>
        <taxon>Tracheophyta</taxon>
        <taxon>Spermatophyta</taxon>
        <taxon>Magnoliopsida</taxon>
        <taxon>eudicotyledons</taxon>
        <taxon>Gunneridae</taxon>
        <taxon>Pentapetalae</taxon>
        <taxon>asterids</taxon>
        <taxon>campanulids</taxon>
        <taxon>Asterales</taxon>
        <taxon>Asteraceae</taxon>
        <taxon>Asteroideae</taxon>
        <taxon>Heliantheae alliance</taxon>
        <taxon>Millerieae</taxon>
        <taxon>Smallanthus</taxon>
    </lineage>
</organism>
<evidence type="ECO:0000313" key="2">
    <source>
        <dbReference type="Proteomes" id="UP001056120"/>
    </source>
</evidence>
<evidence type="ECO:0000313" key="1">
    <source>
        <dbReference type="EMBL" id="KAI3675776.1"/>
    </source>
</evidence>
<dbReference type="EMBL" id="CM042046">
    <property type="protein sequence ID" value="KAI3675776.1"/>
    <property type="molecule type" value="Genomic_DNA"/>
</dbReference>
<sequence>MIWSSNTSGNVTARLRDTGNLVLINQNEKILWQSFDYPTDTLLPGMKLGNDYLRGIEWHLASWKSSQDPALGELTWGTDTRGYPENKLKQGAVVKFRGGPLKNRRIRGASQFDRNLTTEISVVITEREVSFSYNLENSSLLTRVTLNSSGKLESWMWVEDGTKWQLVLSLPVDVCDRYICSAYGICSLDRFQQSCSCLDEKRFVPKNQESWETGDWSGGCVRRTPLDCKNGSEGFIKYSNVKLSDTASTWFNMSMSLEECEVKCLQNCTCMAYANPDNSFEGMGCLLWFNDIRAFSEGNGGQDIFVRMASSELGNAKSSCGYC</sequence>
<reference evidence="1 2" key="2">
    <citation type="journal article" date="2022" name="Mol. Ecol. Resour.">
        <title>The genomes of chicory, endive, great burdock and yacon provide insights into Asteraceae paleo-polyploidization history and plant inulin production.</title>
        <authorList>
            <person name="Fan W."/>
            <person name="Wang S."/>
            <person name="Wang H."/>
            <person name="Wang A."/>
            <person name="Jiang F."/>
            <person name="Liu H."/>
            <person name="Zhao H."/>
            <person name="Xu D."/>
            <person name="Zhang Y."/>
        </authorList>
    </citation>
    <scope>NUCLEOTIDE SEQUENCE [LARGE SCALE GENOMIC DNA]</scope>
    <source>
        <strain evidence="2">cv. Yunnan</strain>
        <tissue evidence="1">Leaves</tissue>
    </source>
</reference>
<gene>
    <name evidence="1" type="ORF">L1987_85369</name>
</gene>
<comment type="caution">
    <text evidence="1">The sequence shown here is derived from an EMBL/GenBank/DDBJ whole genome shotgun (WGS) entry which is preliminary data.</text>
</comment>